<dbReference type="EMBL" id="CP000554">
    <property type="protein sequence ID" value="ABM78811.1"/>
    <property type="molecule type" value="Genomic_DNA"/>
</dbReference>
<reference evidence="2 3" key="1">
    <citation type="journal article" date="2007" name="PLoS Genet.">
        <title>Patterns and implications of gene gain and loss in the evolution of Prochlorococcus.</title>
        <authorList>
            <person name="Kettler G.C."/>
            <person name="Martiny A.C."/>
            <person name="Huang K."/>
            <person name="Zucker J."/>
            <person name="Coleman M.L."/>
            <person name="Rodrigue S."/>
            <person name="Chen F."/>
            <person name="Lapidus A."/>
            <person name="Ferriera S."/>
            <person name="Johnson J."/>
            <person name="Steglich C."/>
            <person name="Church G.M."/>
            <person name="Richardson P."/>
            <person name="Chisholm S.W."/>
        </authorList>
    </citation>
    <scope>NUCLEOTIDE SEQUENCE [LARGE SCALE GENOMIC DNA]</scope>
    <source>
        <strain evidence="2 3">MIT 9303</strain>
    </source>
</reference>
<gene>
    <name evidence="2" type="ordered locus">P9303_20751</name>
</gene>
<dbReference type="BioCyc" id="PMAR59922:G1G80-1810-MONOMER"/>
<dbReference type="KEGG" id="pmf:P9303_20751"/>
<organism evidence="2 3">
    <name type="scientific">Prochlorococcus marinus (strain MIT 9303)</name>
    <dbReference type="NCBI Taxonomy" id="59922"/>
    <lineage>
        <taxon>Bacteria</taxon>
        <taxon>Bacillati</taxon>
        <taxon>Cyanobacteriota</taxon>
        <taxon>Cyanophyceae</taxon>
        <taxon>Synechococcales</taxon>
        <taxon>Prochlorococcaceae</taxon>
        <taxon>Prochlorococcus</taxon>
    </lineage>
</organism>
<dbReference type="STRING" id="59922.P9303_20751"/>
<feature type="domain" description="Putative DNA-binding" evidence="1">
    <location>
        <begin position="9"/>
        <end position="102"/>
    </location>
</feature>
<protein>
    <recommendedName>
        <fullName evidence="1">Putative DNA-binding domain-containing protein</fullName>
    </recommendedName>
</protein>
<proteinExistence type="predicted"/>
<evidence type="ECO:0000313" key="3">
    <source>
        <dbReference type="Proteomes" id="UP000002274"/>
    </source>
</evidence>
<evidence type="ECO:0000259" key="1">
    <source>
        <dbReference type="Pfam" id="PF09836"/>
    </source>
</evidence>
<dbReference type="HOGENOM" id="CLU_986703_0_0_3"/>
<accession>A2CBF1</accession>
<dbReference type="Pfam" id="PF09836">
    <property type="entry name" value="DUF2063"/>
    <property type="match status" value="1"/>
</dbReference>
<dbReference type="Proteomes" id="UP000002274">
    <property type="component" value="Chromosome"/>
</dbReference>
<name>A2CBF1_PROM3</name>
<sequence>MKSKQLTHLQQQFLASLHKGITPWLLESVQAANGFSSASEILEIYLNRAVHRTIDPLNDIFKCLRWLINDSNFENLIKKFYANSPGEPLNAQVLATEFASYLSNLDQTTLDTLAKNIPTSKHNAAKWSTSQALMAASMLDWRCNWVRLNPPNKSTDIDTLIRDLHHRSHIWARPRLNPNSRLCESGFDLKKFFELVSSNAPSQPIPVVEEGSANFLIHANHDEVAIVRRLDDAEVRLLNHCDGTHTYASLRHEATFHGHTDNDTEELVRRLIVEGVIVTLKEES</sequence>
<dbReference type="RefSeq" id="WP_011826688.1">
    <property type="nucleotide sequence ID" value="NC_008820.1"/>
</dbReference>
<dbReference type="AlphaFoldDB" id="A2CBF1"/>
<evidence type="ECO:0000313" key="2">
    <source>
        <dbReference type="EMBL" id="ABM78811.1"/>
    </source>
</evidence>
<dbReference type="InterPro" id="IPR018640">
    <property type="entry name" value="DUF2063"/>
</dbReference>